<protein>
    <submittedName>
        <fullName evidence="1">Uncharacterized protein</fullName>
    </submittedName>
</protein>
<dbReference type="AlphaFoldDB" id="A0A4S8L7I5"/>
<reference evidence="1 2" key="1">
    <citation type="journal article" date="2019" name="Nat. Ecol. Evol.">
        <title>Megaphylogeny resolves global patterns of mushroom evolution.</title>
        <authorList>
            <person name="Varga T."/>
            <person name="Krizsan K."/>
            <person name="Foldi C."/>
            <person name="Dima B."/>
            <person name="Sanchez-Garcia M."/>
            <person name="Sanchez-Ramirez S."/>
            <person name="Szollosi G.J."/>
            <person name="Szarkandi J.G."/>
            <person name="Papp V."/>
            <person name="Albert L."/>
            <person name="Andreopoulos W."/>
            <person name="Angelini C."/>
            <person name="Antonin V."/>
            <person name="Barry K.W."/>
            <person name="Bougher N.L."/>
            <person name="Buchanan P."/>
            <person name="Buyck B."/>
            <person name="Bense V."/>
            <person name="Catcheside P."/>
            <person name="Chovatia M."/>
            <person name="Cooper J."/>
            <person name="Damon W."/>
            <person name="Desjardin D."/>
            <person name="Finy P."/>
            <person name="Geml J."/>
            <person name="Haridas S."/>
            <person name="Hughes K."/>
            <person name="Justo A."/>
            <person name="Karasinski D."/>
            <person name="Kautmanova I."/>
            <person name="Kiss B."/>
            <person name="Kocsube S."/>
            <person name="Kotiranta H."/>
            <person name="LaButti K.M."/>
            <person name="Lechner B.E."/>
            <person name="Liimatainen K."/>
            <person name="Lipzen A."/>
            <person name="Lukacs Z."/>
            <person name="Mihaltcheva S."/>
            <person name="Morgado L.N."/>
            <person name="Niskanen T."/>
            <person name="Noordeloos M.E."/>
            <person name="Ohm R.A."/>
            <person name="Ortiz-Santana B."/>
            <person name="Ovrebo C."/>
            <person name="Racz N."/>
            <person name="Riley R."/>
            <person name="Savchenko A."/>
            <person name="Shiryaev A."/>
            <person name="Soop K."/>
            <person name="Spirin V."/>
            <person name="Szebenyi C."/>
            <person name="Tomsovsky M."/>
            <person name="Tulloss R.E."/>
            <person name="Uehling J."/>
            <person name="Grigoriev I.V."/>
            <person name="Vagvolgyi C."/>
            <person name="Papp T."/>
            <person name="Martin F.M."/>
            <person name="Miettinen O."/>
            <person name="Hibbett D.S."/>
            <person name="Nagy L.G."/>
        </authorList>
    </citation>
    <scope>NUCLEOTIDE SEQUENCE [LARGE SCALE GENOMIC DNA]</scope>
    <source>
        <strain evidence="1 2">CBS 962.96</strain>
    </source>
</reference>
<dbReference type="EMBL" id="ML179587">
    <property type="protein sequence ID" value="THU84646.1"/>
    <property type="molecule type" value="Genomic_DNA"/>
</dbReference>
<sequence length="208" mass="23295">MSMQLRIPSPNFPSLPANGWYPERRGYMLKNKAKRARQCPLTPCFPSSSQFPSKSPFLSNDSDVDLIIDRKEKSTTSNSNTGQYHLLFTLCHLSSSSGVPNSSPTWSEGMILATRHLKSSYLYLPLPLSTAAAEEKPVPFLTGPGFLTWKSPMCFINIFLVMTPSFICCCVCEKHGSLLFLHLNPFMTSSRYEGNGSVSRLLLLPHYY</sequence>
<dbReference type="Proteomes" id="UP000297245">
    <property type="component" value="Unassembled WGS sequence"/>
</dbReference>
<name>A0A4S8L7I5_DENBC</name>
<proteinExistence type="predicted"/>
<keyword evidence="2" id="KW-1185">Reference proteome</keyword>
<gene>
    <name evidence="1" type="ORF">K435DRAFT_870056</name>
</gene>
<evidence type="ECO:0000313" key="1">
    <source>
        <dbReference type="EMBL" id="THU84646.1"/>
    </source>
</evidence>
<evidence type="ECO:0000313" key="2">
    <source>
        <dbReference type="Proteomes" id="UP000297245"/>
    </source>
</evidence>
<accession>A0A4S8L7I5</accession>
<organism evidence="1 2">
    <name type="scientific">Dendrothele bispora (strain CBS 962.96)</name>
    <dbReference type="NCBI Taxonomy" id="1314807"/>
    <lineage>
        <taxon>Eukaryota</taxon>
        <taxon>Fungi</taxon>
        <taxon>Dikarya</taxon>
        <taxon>Basidiomycota</taxon>
        <taxon>Agaricomycotina</taxon>
        <taxon>Agaricomycetes</taxon>
        <taxon>Agaricomycetidae</taxon>
        <taxon>Agaricales</taxon>
        <taxon>Agaricales incertae sedis</taxon>
        <taxon>Dendrothele</taxon>
    </lineage>
</organism>